<keyword evidence="1" id="KW-0812">Transmembrane</keyword>
<comment type="caution">
    <text evidence="2">The sequence shown here is derived from an EMBL/GenBank/DDBJ whole genome shotgun (WGS) entry which is preliminary data.</text>
</comment>
<gene>
    <name evidence="2" type="ORF">WIS52_29735</name>
</gene>
<reference evidence="2 3" key="1">
    <citation type="submission" date="2024-03" db="EMBL/GenBank/DDBJ databases">
        <title>Draft genome sequence of Pseudonocardia nematodicida JCM 31783.</title>
        <authorList>
            <person name="Butdee W."/>
            <person name="Duangmal K."/>
        </authorList>
    </citation>
    <scope>NUCLEOTIDE SEQUENCE [LARGE SCALE GENOMIC DNA]</scope>
    <source>
        <strain evidence="2 3">JCM 31783</strain>
    </source>
</reference>
<evidence type="ECO:0000313" key="3">
    <source>
        <dbReference type="Proteomes" id="UP001494902"/>
    </source>
</evidence>
<feature type="transmembrane region" description="Helical" evidence="1">
    <location>
        <begin position="53"/>
        <end position="73"/>
    </location>
</feature>
<feature type="transmembrane region" description="Helical" evidence="1">
    <location>
        <begin position="29"/>
        <end position="48"/>
    </location>
</feature>
<evidence type="ECO:0000256" key="1">
    <source>
        <dbReference type="SAM" id="Phobius"/>
    </source>
</evidence>
<protein>
    <recommendedName>
        <fullName evidence="4">Transmembrane protein</fullName>
    </recommendedName>
</protein>
<dbReference type="EMBL" id="JBEDNQ010000016">
    <property type="protein sequence ID" value="MEQ3554667.1"/>
    <property type="molecule type" value="Genomic_DNA"/>
</dbReference>
<evidence type="ECO:0008006" key="4">
    <source>
        <dbReference type="Google" id="ProtNLM"/>
    </source>
</evidence>
<dbReference type="Proteomes" id="UP001494902">
    <property type="component" value="Unassembled WGS sequence"/>
</dbReference>
<feature type="transmembrane region" description="Helical" evidence="1">
    <location>
        <begin position="99"/>
        <end position="129"/>
    </location>
</feature>
<sequence>MESDPRDDLAIIERAEAAPYVSYPATPRWMYPAFALWVGAYTAAYALLEVHALLFLAVVVGLLGAIILALRWMHRWHGALPLPGRGTPPAEITRVYRQYFAGIAVLVVAVVVLGLTAGIAVASVAGVLLSYPGLLAFDRAYHRAAAAVRERLA</sequence>
<accession>A0ABV1KJM4</accession>
<keyword evidence="3" id="KW-1185">Reference proteome</keyword>
<keyword evidence="1" id="KW-1133">Transmembrane helix</keyword>
<name>A0ABV1KJM4_9PSEU</name>
<organism evidence="2 3">
    <name type="scientific">Pseudonocardia nematodicida</name>
    <dbReference type="NCBI Taxonomy" id="1206997"/>
    <lineage>
        <taxon>Bacteria</taxon>
        <taxon>Bacillati</taxon>
        <taxon>Actinomycetota</taxon>
        <taxon>Actinomycetes</taxon>
        <taxon>Pseudonocardiales</taxon>
        <taxon>Pseudonocardiaceae</taxon>
        <taxon>Pseudonocardia</taxon>
    </lineage>
</organism>
<keyword evidence="1" id="KW-0472">Membrane</keyword>
<dbReference type="RefSeq" id="WP_349301738.1">
    <property type="nucleotide sequence ID" value="NZ_JBEDNQ010000016.1"/>
</dbReference>
<proteinExistence type="predicted"/>
<evidence type="ECO:0000313" key="2">
    <source>
        <dbReference type="EMBL" id="MEQ3554667.1"/>
    </source>
</evidence>